<dbReference type="PRINTS" id="PR00598">
    <property type="entry name" value="HTHMARR"/>
</dbReference>
<sequence>MTSAAKRKAETEPTPSLGGLETTVGFVLRLAQVAVFKDLLAALKPFDLRVTDLSVLLVIEATPGLQQRAIGDMLRIQRPNLVIILDQLQARGLVRRDPVPGDRRSYALSITPEGAALLRGAKAAHAAHDRKVLEALGDLEKERMLTVLERIAAI</sequence>
<evidence type="ECO:0000259" key="1">
    <source>
        <dbReference type="PROSITE" id="PS50995"/>
    </source>
</evidence>
<reference evidence="2 3" key="1">
    <citation type="journal article" date="2015" name="Biotechnol. Bioeng.">
        <title>Genome sequence and phenotypic characterization of Caulobacter segnis.</title>
        <authorList>
            <person name="Patel S."/>
            <person name="Fletcher B."/>
            <person name="Scott D.C."/>
            <person name="Ely B."/>
        </authorList>
    </citation>
    <scope>NUCLEOTIDE SEQUENCE [LARGE SCALE GENOMIC DNA]</scope>
    <source>
        <strain evidence="2 3">TK0059</strain>
    </source>
</reference>
<name>A0ABN5IVJ9_9CAUL</name>
<accession>A0ABN5IVJ9</accession>
<dbReference type="InterPro" id="IPR039422">
    <property type="entry name" value="MarR/SlyA-like"/>
</dbReference>
<evidence type="ECO:0000313" key="2">
    <source>
        <dbReference type="EMBL" id="AVQ02526.1"/>
    </source>
</evidence>
<dbReference type="PANTHER" id="PTHR33164:SF89">
    <property type="entry name" value="MARR FAMILY REGULATORY PROTEIN"/>
    <property type="match status" value="1"/>
</dbReference>
<dbReference type="Pfam" id="PF12802">
    <property type="entry name" value="MarR_2"/>
    <property type="match status" value="1"/>
</dbReference>
<protein>
    <submittedName>
        <fullName evidence="2">MarR family transcriptional regulator</fullName>
    </submittedName>
</protein>
<evidence type="ECO:0000313" key="3">
    <source>
        <dbReference type="Proteomes" id="UP000240527"/>
    </source>
</evidence>
<dbReference type="PROSITE" id="PS50995">
    <property type="entry name" value="HTH_MARR_2"/>
    <property type="match status" value="1"/>
</dbReference>
<gene>
    <name evidence="2" type="ORF">B7G68_12125</name>
</gene>
<dbReference type="PANTHER" id="PTHR33164">
    <property type="entry name" value="TRANSCRIPTIONAL REGULATOR, MARR FAMILY"/>
    <property type="match status" value="1"/>
</dbReference>
<dbReference type="EMBL" id="CP027850">
    <property type="protein sequence ID" value="AVQ02526.1"/>
    <property type="molecule type" value="Genomic_DNA"/>
</dbReference>
<organism evidence="2 3">
    <name type="scientific">Caulobacter segnis</name>
    <dbReference type="NCBI Taxonomy" id="88688"/>
    <lineage>
        <taxon>Bacteria</taxon>
        <taxon>Pseudomonadati</taxon>
        <taxon>Pseudomonadota</taxon>
        <taxon>Alphaproteobacteria</taxon>
        <taxon>Caulobacterales</taxon>
        <taxon>Caulobacteraceae</taxon>
        <taxon>Caulobacter</taxon>
    </lineage>
</organism>
<keyword evidence="3" id="KW-1185">Reference proteome</keyword>
<dbReference type="SUPFAM" id="SSF46785">
    <property type="entry name" value="Winged helix' DNA-binding domain"/>
    <property type="match status" value="1"/>
</dbReference>
<feature type="domain" description="HTH marR-type" evidence="1">
    <location>
        <begin position="21"/>
        <end position="153"/>
    </location>
</feature>
<dbReference type="InterPro" id="IPR000835">
    <property type="entry name" value="HTH_MarR-typ"/>
</dbReference>
<proteinExistence type="predicted"/>
<dbReference type="InterPro" id="IPR036390">
    <property type="entry name" value="WH_DNA-bd_sf"/>
</dbReference>
<dbReference type="Gene3D" id="1.10.10.10">
    <property type="entry name" value="Winged helix-like DNA-binding domain superfamily/Winged helix DNA-binding domain"/>
    <property type="match status" value="1"/>
</dbReference>
<dbReference type="InterPro" id="IPR036388">
    <property type="entry name" value="WH-like_DNA-bd_sf"/>
</dbReference>
<dbReference type="Proteomes" id="UP000240527">
    <property type="component" value="Chromosome"/>
</dbReference>
<dbReference type="SMART" id="SM00347">
    <property type="entry name" value="HTH_MARR"/>
    <property type="match status" value="1"/>
</dbReference>